<dbReference type="InterPro" id="IPR009078">
    <property type="entry name" value="Ferritin-like_SF"/>
</dbReference>
<dbReference type="Proteomes" id="UP000002384">
    <property type="component" value="Chromosome"/>
</dbReference>
<name>B7KG92_GLOC7</name>
<proteinExistence type="predicted"/>
<dbReference type="EMBL" id="CP001291">
    <property type="protein sequence ID" value="ACK70563.1"/>
    <property type="molecule type" value="Genomic_DNA"/>
</dbReference>
<keyword evidence="2" id="KW-1185">Reference proteome</keyword>
<dbReference type="eggNOG" id="COG1633">
    <property type="taxonomic scope" value="Bacteria"/>
</dbReference>
<sequence>MQLGSQAHKELFCKSFIESHLHYEPETLPWPELDGVALERLRGIPFWLEALKTERNAGNMVSAFAETIDDPLIQEAIALQGREETRHGRLIEFLIERYNIEIEEPTPIPMPKNIETAFTDFGFCECLDSYFAFGMFDVARQAQYLPEGFFTIFDPILHEEARHIVFFINWFTYQQINQGLGWSGFRGINTLWHYKRAVQDLISIFKAEGQGFTITGANNFMDNLTPELFFSTCVQENARRMNVFEAELLQPKLLPNISKIALGVLKFFPKGQPTPATEAR</sequence>
<dbReference type="AlphaFoldDB" id="B7KG92"/>
<dbReference type="CDD" id="cd00657">
    <property type="entry name" value="Ferritin_like"/>
    <property type="match status" value="1"/>
</dbReference>
<evidence type="ECO:0008006" key="3">
    <source>
        <dbReference type="Google" id="ProtNLM"/>
    </source>
</evidence>
<dbReference type="HOGENOM" id="CLU_061539_0_0_3"/>
<dbReference type="RefSeq" id="WP_015954169.1">
    <property type="nucleotide sequence ID" value="NC_011729.1"/>
</dbReference>
<accession>B7KG92</accession>
<evidence type="ECO:0000313" key="1">
    <source>
        <dbReference type="EMBL" id="ACK70563.1"/>
    </source>
</evidence>
<evidence type="ECO:0000313" key="2">
    <source>
        <dbReference type="Proteomes" id="UP000002384"/>
    </source>
</evidence>
<protein>
    <recommendedName>
        <fullName evidence="3">Ferritin-like domain-containing protein</fullName>
    </recommendedName>
</protein>
<dbReference type="STRING" id="65393.PCC7424_2136"/>
<dbReference type="OrthoDB" id="529857at2"/>
<organism evidence="1 2">
    <name type="scientific">Gloeothece citriformis (strain PCC 7424)</name>
    <name type="common">Cyanothece sp. (strain PCC 7424)</name>
    <dbReference type="NCBI Taxonomy" id="65393"/>
    <lineage>
        <taxon>Bacteria</taxon>
        <taxon>Bacillati</taxon>
        <taxon>Cyanobacteriota</taxon>
        <taxon>Cyanophyceae</taxon>
        <taxon>Oscillatoriophycideae</taxon>
        <taxon>Chroococcales</taxon>
        <taxon>Aphanothecaceae</taxon>
        <taxon>Gloeothece</taxon>
        <taxon>Gloeothece citriformis</taxon>
    </lineage>
</organism>
<dbReference type="SUPFAM" id="SSF47240">
    <property type="entry name" value="Ferritin-like"/>
    <property type="match status" value="1"/>
</dbReference>
<dbReference type="KEGG" id="cyc:PCC7424_2136"/>
<reference evidence="2" key="1">
    <citation type="journal article" date="2011" name="MBio">
        <title>Novel metabolic attributes of the genus Cyanothece, comprising a group of unicellular nitrogen-fixing Cyanobacteria.</title>
        <authorList>
            <person name="Bandyopadhyay A."/>
            <person name="Elvitigala T."/>
            <person name="Welsh E."/>
            <person name="Stockel J."/>
            <person name="Liberton M."/>
            <person name="Min H."/>
            <person name="Sherman L.A."/>
            <person name="Pakrasi H.B."/>
        </authorList>
    </citation>
    <scope>NUCLEOTIDE SEQUENCE [LARGE SCALE GENOMIC DNA]</scope>
    <source>
        <strain evidence="2">PCC 7424</strain>
    </source>
</reference>
<gene>
    <name evidence="1" type="ordered locus">PCC7424_2136</name>
</gene>